<name>A0AAD7Q006_QUISA</name>
<comment type="caution">
    <text evidence="9">The sequence shown here is derived from an EMBL/GenBank/DDBJ whole genome shotgun (WGS) entry which is preliminary data.</text>
</comment>
<keyword evidence="10" id="KW-1185">Reference proteome</keyword>
<evidence type="ECO:0000256" key="4">
    <source>
        <dbReference type="ARBA" id="ARBA00022833"/>
    </source>
</evidence>
<dbReference type="InterPro" id="IPR013083">
    <property type="entry name" value="Znf_RING/FYVE/PHD"/>
</dbReference>
<feature type="region of interest" description="Disordered" evidence="6">
    <location>
        <begin position="558"/>
        <end position="579"/>
    </location>
</feature>
<keyword evidence="3" id="KW-0863">Zinc-finger</keyword>
<sequence>MKNWVTMDDASDSSSVSPWLWIIEALASFKDVDTSTLHDLIEKAPIVPDDFDKNTREMVSLRCLEGLFGHATGVTRNACSSPGAKEGFDFSQSSEDVLQHILDKVQLLNMRIDGPELLQWNVQPFILHKKARMTKCALQQLKESIVEGTHPYTDYLKERSGLATVEEGGHADQVDDVCHNATAWKINEICSYAKHTRAKGKPETGNKLLEHLPCENSLSLKRYRIKAANEYVCGNLNGSHDGTDECDFHVSAKKFKHHTSSNLESKKENPISQRGRELSENSTERVLLTEREESDTKKDLTDILEEDRVFEDSYDESMGSKSGHISNDEVHHNQSNIPYSTTASMVPQHAPGDESCPNVSIPLPKNGPISSVLPDNTQHEICGSKSQSKCDKDFQLKAPQTACPGGSQMIATDEAKDDTNRYCDAEASGDSDGYHNEKIDIATKKHEFLSSQCSFGLDLSSGAEWTDQNLCMKCNTGGQLLVCSKTTCPLVVHEICLGTSGTFDANGNFYCPFCAYSLAISDYLEAKEKASLARKELATFICKCMGHQAKEHINTVPEKEPSPLKKSEDYNLRGNSNGNEHLLRREDDRVYHVGEHINDVNNIPTENCAYNQQQADPSMSCNNVYSSCREEETVINGLVNVVKVEKKGEDKVIRENATVRGLEEQNQVPSNYLCAGDKFSSEKAIVVFAKQSNIKEEIQDEMLDKQNSALDIEADKDSQASMRLRRREKHYASQARHQLRRKKVPWTADEEKILKEGVQKFASTSDRGIPWRQILEFGGNVFLNGRTPVDLKDKWRNMCKSSPKWK</sequence>
<evidence type="ECO:0000256" key="6">
    <source>
        <dbReference type="SAM" id="MobiDB-lite"/>
    </source>
</evidence>
<dbReference type="EMBL" id="JARAOO010000004">
    <property type="protein sequence ID" value="KAJ7972238.1"/>
    <property type="molecule type" value="Genomic_DNA"/>
</dbReference>
<dbReference type="GO" id="GO:0008270">
    <property type="term" value="F:zinc ion binding"/>
    <property type="evidence" value="ECO:0007669"/>
    <property type="project" value="UniProtKB-KW"/>
</dbReference>
<dbReference type="Gene3D" id="1.10.10.60">
    <property type="entry name" value="Homeodomain-like"/>
    <property type="match status" value="1"/>
</dbReference>
<dbReference type="PROSITE" id="PS01359">
    <property type="entry name" value="ZF_PHD_1"/>
    <property type="match status" value="1"/>
</dbReference>
<keyword evidence="2" id="KW-0479">Metal-binding</keyword>
<dbReference type="SMART" id="SM00249">
    <property type="entry name" value="PHD"/>
    <property type="match status" value="1"/>
</dbReference>
<dbReference type="CDD" id="cd11660">
    <property type="entry name" value="SANT_TRF"/>
    <property type="match status" value="1"/>
</dbReference>
<evidence type="ECO:0000259" key="7">
    <source>
        <dbReference type="PROSITE" id="PS50090"/>
    </source>
</evidence>
<evidence type="ECO:0000313" key="10">
    <source>
        <dbReference type="Proteomes" id="UP001163823"/>
    </source>
</evidence>
<dbReference type="PROSITE" id="PS50090">
    <property type="entry name" value="MYB_LIKE"/>
    <property type="match status" value="1"/>
</dbReference>
<feature type="compositionally biased region" description="Basic and acidic residues" evidence="6">
    <location>
        <begin position="264"/>
        <end position="294"/>
    </location>
</feature>
<organism evidence="9 10">
    <name type="scientific">Quillaja saponaria</name>
    <name type="common">Soap bark tree</name>
    <dbReference type="NCBI Taxonomy" id="32244"/>
    <lineage>
        <taxon>Eukaryota</taxon>
        <taxon>Viridiplantae</taxon>
        <taxon>Streptophyta</taxon>
        <taxon>Embryophyta</taxon>
        <taxon>Tracheophyta</taxon>
        <taxon>Spermatophyta</taxon>
        <taxon>Magnoliopsida</taxon>
        <taxon>eudicotyledons</taxon>
        <taxon>Gunneridae</taxon>
        <taxon>Pentapetalae</taxon>
        <taxon>rosids</taxon>
        <taxon>fabids</taxon>
        <taxon>Fabales</taxon>
        <taxon>Quillajaceae</taxon>
        <taxon>Quillaja</taxon>
    </lineage>
</organism>
<feature type="domain" description="HTH myb-type" evidence="8">
    <location>
        <begin position="740"/>
        <end position="803"/>
    </location>
</feature>
<evidence type="ECO:0000256" key="3">
    <source>
        <dbReference type="ARBA" id="ARBA00022771"/>
    </source>
</evidence>
<dbReference type="SMART" id="SM00717">
    <property type="entry name" value="SANT"/>
    <property type="match status" value="1"/>
</dbReference>
<keyword evidence="4" id="KW-0862">Zinc</keyword>
<evidence type="ECO:0000256" key="5">
    <source>
        <dbReference type="ARBA" id="ARBA00023242"/>
    </source>
</evidence>
<proteinExistence type="predicted"/>
<dbReference type="InterPro" id="IPR009057">
    <property type="entry name" value="Homeodomain-like_sf"/>
</dbReference>
<feature type="compositionally biased region" description="Basic and acidic residues" evidence="6">
    <location>
        <begin position="558"/>
        <end position="571"/>
    </location>
</feature>
<keyword evidence="5" id="KW-0539">Nucleus</keyword>
<dbReference type="InterPro" id="IPR001965">
    <property type="entry name" value="Znf_PHD"/>
</dbReference>
<evidence type="ECO:0000259" key="8">
    <source>
        <dbReference type="PROSITE" id="PS51294"/>
    </source>
</evidence>
<gene>
    <name evidence="9" type="ORF">O6P43_010159</name>
</gene>
<dbReference type="Proteomes" id="UP001163823">
    <property type="component" value="Chromosome 4"/>
</dbReference>
<dbReference type="AlphaFoldDB" id="A0AAD7Q006"/>
<feature type="region of interest" description="Disordered" evidence="6">
    <location>
        <begin position="257"/>
        <end position="294"/>
    </location>
</feature>
<dbReference type="Pfam" id="PF00249">
    <property type="entry name" value="Myb_DNA-binding"/>
    <property type="match status" value="1"/>
</dbReference>
<dbReference type="SUPFAM" id="SSF46689">
    <property type="entry name" value="Homeodomain-like"/>
    <property type="match status" value="1"/>
</dbReference>
<reference evidence="9" key="1">
    <citation type="journal article" date="2023" name="Science">
        <title>Elucidation of the pathway for biosynthesis of saponin adjuvants from the soapbark tree.</title>
        <authorList>
            <person name="Reed J."/>
            <person name="Orme A."/>
            <person name="El-Demerdash A."/>
            <person name="Owen C."/>
            <person name="Martin L.B.B."/>
            <person name="Misra R.C."/>
            <person name="Kikuchi S."/>
            <person name="Rejzek M."/>
            <person name="Martin A.C."/>
            <person name="Harkess A."/>
            <person name="Leebens-Mack J."/>
            <person name="Louveau T."/>
            <person name="Stephenson M.J."/>
            <person name="Osbourn A."/>
        </authorList>
    </citation>
    <scope>NUCLEOTIDE SEQUENCE</scope>
    <source>
        <strain evidence="9">S10</strain>
    </source>
</reference>
<dbReference type="InterPro" id="IPR001005">
    <property type="entry name" value="SANT/Myb"/>
</dbReference>
<accession>A0AAD7Q006</accession>
<dbReference type="InterPro" id="IPR017930">
    <property type="entry name" value="Myb_dom"/>
</dbReference>
<dbReference type="Gene3D" id="3.30.40.10">
    <property type="entry name" value="Zinc/RING finger domain, C3HC4 (zinc finger)"/>
    <property type="match status" value="1"/>
</dbReference>
<dbReference type="PANTHER" id="PTHR47863">
    <property type="entry name" value="RING/FYVE/PHD ZINC FINGER SUPERFAMILY PROTEIN"/>
    <property type="match status" value="1"/>
</dbReference>
<evidence type="ECO:0000313" key="9">
    <source>
        <dbReference type="EMBL" id="KAJ7972238.1"/>
    </source>
</evidence>
<comment type="subcellular location">
    <subcellularLocation>
        <location evidence="1">Nucleus</location>
    </subcellularLocation>
</comment>
<dbReference type="InterPro" id="IPR011011">
    <property type="entry name" value="Znf_FYVE_PHD"/>
</dbReference>
<dbReference type="GO" id="GO:0005634">
    <property type="term" value="C:nucleus"/>
    <property type="evidence" value="ECO:0007669"/>
    <property type="project" value="UniProtKB-SubCell"/>
</dbReference>
<dbReference type="InterPro" id="IPR019786">
    <property type="entry name" value="Zinc_finger_PHD-type_CS"/>
</dbReference>
<dbReference type="KEGG" id="qsa:O6P43_010159"/>
<evidence type="ECO:0000256" key="1">
    <source>
        <dbReference type="ARBA" id="ARBA00004123"/>
    </source>
</evidence>
<evidence type="ECO:0000256" key="2">
    <source>
        <dbReference type="ARBA" id="ARBA00022723"/>
    </source>
</evidence>
<dbReference type="SUPFAM" id="SSF57903">
    <property type="entry name" value="FYVE/PHD zinc finger"/>
    <property type="match status" value="1"/>
</dbReference>
<feature type="domain" description="Myb-like" evidence="7">
    <location>
        <begin position="738"/>
        <end position="799"/>
    </location>
</feature>
<dbReference type="PROSITE" id="PS51294">
    <property type="entry name" value="HTH_MYB"/>
    <property type="match status" value="1"/>
</dbReference>
<protein>
    <submittedName>
        <fullName evidence="9">RING/FYVE/PHD zinc finger superfamily protein</fullName>
    </submittedName>
</protein>
<dbReference type="PANTHER" id="PTHR47863:SF4">
    <property type="entry name" value="RING_FYVE_PHD ZINC FINGER SUPERFAMILY PROTEIN"/>
    <property type="match status" value="1"/>
</dbReference>